<dbReference type="GO" id="GO:0004553">
    <property type="term" value="F:hydrolase activity, hydrolyzing O-glycosyl compounds"/>
    <property type="evidence" value="ECO:0007669"/>
    <property type="project" value="InterPro"/>
</dbReference>
<keyword evidence="5" id="KW-0378">Hydrolase</keyword>
<dbReference type="Pfam" id="PF02837">
    <property type="entry name" value="Glyco_hydro_2_N"/>
    <property type="match status" value="1"/>
</dbReference>
<dbReference type="Pfam" id="PF00703">
    <property type="entry name" value="Glyco_hydro_2"/>
    <property type="match status" value="1"/>
</dbReference>
<sequence length="615" mass="69179">MRRATTATAAEHPRPQFRRDQWHDLCGTWRFAFDDDDLGVEQRWFDKGQFNASIQVPYPPESKLSEINDTTFHPVVWYARDVPVPPVTSGQRTLLHFGAVDYQATVWVNGERLAEHTGGHTPFSVDITPALRTDQGSQLVVVRAEDQPTDVHQPRGKQVTAEEPRGIFYDRTTGIWQPVWMETVAETHIRGMHWTTDLEAGQVHLDLELSEAPATTWSVCVRVSRDGADVVTHAVQAAGAQVRVTLSTDALGGAGVRWSPESPTLFDAEITIEGSDPPDGDRLDRVDSYFGLRSAGYRDGIFLLNGQPYYLRMVLEQGFWPESHLAAPSAEALRREVELIKELGFNGARIHQKIEDPRFLYWCDRLGLVVWGEFPAAFGFSPKAVTRTIDEWMEAVERDRSHPCVVAWVPLNESWGVPTIATSRQQRDFATSLYHVTKALDPTRPVISNDGWEHTVSDIWSVHDYTPSGESIRRRYHTPQALDRTLHGVGPGRRSVMLLGDERAGQPVMITEFGGLAFTHELDGTWAGYSTVETIDQLTERFDELVTAIVDSPELAGFCYTQLTDTQQEKNGLLTEDRVAKIAPDVVREIVCKPSRAVPSEEVDAYRCQTRRRQP</sequence>
<feature type="domain" description="Glycosyl hydrolases family 2 sugar binding" evidence="4">
    <location>
        <begin position="24"/>
        <end position="142"/>
    </location>
</feature>
<dbReference type="InterPro" id="IPR036156">
    <property type="entry name" value="Beta-gal/glucu_dom_sf"/>
</dbReference>
<dbReference type="SUPFAM" id="SSF49785">
    <property type="entry name" value="Galactose-binding domain-like"/>
    <property type="match status" value="1"/>
</dbReference>
<dbReference type="SUPFAM" id="SSF51445">
    <property type="entry name" value="(Trans)glycosidases"/>
    <property type="match status" value="1"/>
</dbReference>
<dbReference type="InterPro" id="IPR017853">
    <property type="entry name" value="GH"/>
</dbReference>
<evidence type="ECO:0000259" key="4">
    <source>
        <dbReference type="Pfam" id="PF02837"/>
    </source>
</evidence>
<evidence type="ECO:0000313" key="5">
    <source>
        <dbReference type="EMBL" id="NED99562.1"/>
    </source>
</evidence>
<evidence type="ECO:0000313" key="6">
    <source>
        <dbReference type="Proteomes" id="UP000475214"/>
    </source>
</evidence>
<feature type="domain" description="Glycoside hydrolase family 2 catalytic" evidence="3">
    <location>
        <begin position="298"/>
        <end position="514"/>
    </location>
</feature>
<protein>
    <submittedName>
        <fullName evidence="5">Glycoside hydrolase family 2</fullName>
    </submittedName>
</protein>
<comment type="similarity">
    <text evidence="1">Belongs to the glycosyl hydrolase 2 family.</text>
</comment>
<dbReference type="InterPro" id="IPR006102">
    <property type="entry name" value="Ig-like_GH2"/>
</dbReference>
<dbReference type="PANTHER" id="PTHR42732:SF3">
    <property type="entry name" value="HYDROLASE"/>
    <property type="match status" value="1"/>
</dbReference>
<organism evidence="5 6">
    <name type="scientific">Phytoactinopolyspora halotolerans</name>
    <dbReference type="NCBI Taxonomy" id="1981512"/>
    <lineage>
        <taxon>Bacteria</taxon>
        <taxon>Bacillati</taxon>
        <taxon>Actinomycetota</taxon>
        <taxon>Actinomycetes</taxon>
        <taxon>Jiangellales</taxon>
        <taxon>Jiangellaceae</taxon>
        <taxon>Phytoactinopolyspora</taxon>
    </lineage>
</organism>
<evidence type="ECO:0000259" key="3">
    <source>
        <dbReference type="Pfam" id="PF02836"/>
    </source>
</evidence>
<keyword evidence="6" id="KW-1185">Reference proteome</keyword>
<dbReference type="AlphaFoldDB" id="A0A6L9S3D0"/>
<dbReference type="InterPro" id="IPR006104">
    <property type="entry name" value="Glyco_hydro_2_N"/>
</dbReference>
<evidence type="ECO:0000256" key="1">
    <source>
        <dbReference type="ARBA" id="ARBA00007401"/>
    </source>
</evidence>
<dbReference type="Gene3D" id="2.60.120.260">
    <property type="entry name" value="Galactose-binding domain-like"/>
    <property type="match status" value="1"/>
</dbReference>
<dbReference type="InterPro" id="IPR051913">
    <property type="entry name" value="GH2_Domain-Containing"/>
</dbReference>
<dbReference type="PANTHER" id="PTHR42732">
    <property type="entry name" value="BETA-GALACTOSIDASE"/>
    <property type="match status" value="1"/>
</dbReference>
<accession>A0A6L9S3D0</accession>
<dbReference type="InterPro" id="IPR008979">
    <property type="entry name" value="Galactose-bd-like_sf"/>
</dbReference>
<dbReference type="GO" id="GO:0005975">
    <property type="term" value="P:carbohydrate metabolic process"/>
    <property type="evidence" value="ECO:0007669"/>
    <property type="project" value="InterPro"/>
</dbReference>
<dbReference type="EMBL" id="JAAGOA010000003">
    <property type="protein sequence ID" value="NED99562.1"/>
    <property type="molecule type" value="Genomic_DNA"/>
</dbReference>
<proteinExistence type="inferred from homology"/>
<evidence type="ECO:0000259" key="2">
    <source>
        <dbReference type="Pfam" id="PF00703"/>
    </source>
</evidence>
<gene>
    <name evidence="5" type="ORF">G1H10_05220</name>
</gene>
<reference evidence="5 6" key="1">
    <citation type="submission" date="2020-02" db="EMBL/GenBank/DDBJ databases">
        <authorList>
            <person name="Li X.-J."/>
            <person name="Han X.-M."/>
        </authorList>
    </citation>
    <scope>NUCLEOTIDE SEQUENCE [LARGE SCALE GENOMIC DNA]</scope>
    <source>
        <strain evidence="5 6">CCTCC AB 2017055</strain>
    </source>
</reference>
<comment type="caution">
    <text evidence="5">The sequence shown here is derived from an EMBL/GenBank/DDBJ whole genome shotgun (WGS) entry which is preliminary data.</text>
</comment>
<dbReference type="Proteomes" id="UP000475214">
    <property type="component" value="Unassembled WGS sequence"/>
</dbReference>
<feature type="domain" description="Glycoside hydrolase family 2 immunoglobulin-like beta-sandwich" evidence="2">
    <location>
        <begin position="187"/>
        <end position="293"/>
    </location>
</feature>
<dbReference type="InterPro" id="IPR006103">
    <property type="entry name" value="Glyco_hydro_2_cat"/>
</dbReference>
<dbReference type="SUPFAM" id="SSF49303">
    <property type="entry name" value="beta-Galactosidase/glucuronidase domain"/>
    <property type="match status" value="1"/>
</dbReference>
<dbReference type="Pfam" id="PF02836">
    <property type="entry name" value="Glyco_hydro_2_C"/>
    <property type="match status" value="1"/>
</dbReference>
<dbReference type="Gene3D" id="3.20.20.80">
    <property type="entry name" value="Glycosidases"/>
    <property type="match status" value="1"/>
</dbReference>
<name>A0A6L9S3D0_9ACTN</name>